<evidence type="ECO:0000313" key="2">
    <source>
        <dbReference type="Proteomes" id="UP000570003"/>
    </source>
</evidence>
<proteinExistence type="predicted"/>
<comment type="caution">
    <text evidence="1">The sequence shown here is derived from an EMBL/GenBank/DDBJ whole genome shotgun (WGS) entry which is preliminary data.</text>
</comment>
<evidence type="ECO:0008006" key="3">
    <source>
        <dbReference type="Google" id="ProtNLM"/>
    </source>
</evidence>
<protein>
    <recommendedName>
        <fullName evidence="3">SUKH-3 immunity protein</fullName>
    </recommendedName>
</protein>
<name>A0AA44ICH8_STRE0</name>
<accession>A0AA44ICH8</accession>
<gene>
    <name evidence="1" type="ORF">HGA06_05750</name>
</gene>
<organism evidence="1 2">
    <name type="scientific">Streptomyces somaliensis (strain ATCC 33201 / DSM 40738 / JCM 12659 / KCTC 9044 / NCTC 11332 / NRRL B-12077 / IP 733)</name>
    <dbReference type="NCBI Taxonomy" id="1134445"/>
    <lineage>
        <taxon>Bacteria</taxon>
        <taxon>Bacillati</taxon>
        <taxon>Actinomycetota</taxon>
        <taxon>Actinomycetes</taxon>
        <taxon>Kitasatosporales</taxon>
        <taxon>Streptomycetaceae</taxon>
        <taxon>Streptomyces</taxon>
    </lineage>
</organism>
<sequence length="320" mass="33540">MSTPDDALTAAGWYPGRDAGEPAMTAALMASAVAPSTAESDGWSFFPAAREALREFHGLTFRPAVAGAEVAATGCVVDPRAARHALRPLRALGDAIGEDVFPFGRTDADSLVGVTESGCLVCVDHGGRWLLGDSAEDGLRALTRGRAPRRIAPRRWTWAAPTVCRDPLDSAVCTALVGVYVLHRRGLFGARSLRLTVTALRGIGDDVLERAVPLPGGSLDEIAAPLVARLRWLLDTERVRFSGCAFTLVVGAPEGTAAPYSSVSCAVRVGHSAAAPAAVELSLSAGAGTVLGRAWEAVHECTRDLARYSGTDTERFPPSL</sequence>
<dbReference type="AlphaFoldDB" id="A0AA44ICH8"/>
<dbReference type="InterPro" id="IPR025850">
    <property type="entry name" value="SUKH-3"/>
</dbReference>
<reference evidence="1 2" key="1">
    <citation type="submission" date="2020-04" db="EMBL/GenBank/DDBJ databases">
        <title>MicrobeNet Type strains.</title>
        <authorList>
            <person name="Nicholson A.C."/>
        </authorList>
    </citation>
    <scope>NUCLEOTIDE SEQUENCE [LARGE SCALE GENOMIC DNA]</scope>
    <source>
        <strain evidence="1 2">DSM 40738</strain>
    </source>
</reference>
<dbReference type="RefSeq" id="WP_168437934.1">
    <property type="nucleotide sequence ID" value="NZ_JAAXOU010000034.1"/>
</dbReference>
<keyword evidence="2" id="KW-1185">Reference proteome</keyword>
<dbReference type="Pfam" id="PF14433">
    <property type="entry name" value="SUKH-3"/>
    <property type="match status" value="1"/>
</dbReference>
<dbReference type="Proteomes" id="UP000570003">
    <property type="component" value="Unassembled WGS sequence"/>
</dbReference>
<dbReference type="EMBL" id="JAAXOU010000034">
    <property type="protein sequence ID" value="NKY13689.1"/>
    <property type="molecule type" value="Genomic_DNA"/>
</dbReference>
<evidence type="ECO:0000313" key="1">
    <source>
        <dbReference type="EMBL" id="NKY13689.1"/>
    </source>
</evidence>